<proteinExistence type="predicted"/>
<feature type="region of interest" description="Disordered" evidence="1">
    <location>
        <begin position="1"/>
        <end position="57"/>
    </location>
</feature>
<comment type="caution">
    <text evidence="2">The sequence shown here is derived from an EMBL/GenBank/DDBJ whole genome shotgun (WGS) entry which is preliminary data.</text>
</comment>
<dbReference type="EMBL" id="CAJVRL010000119">
    <property type="protein sequence ID" value="CAG8961916.1"/>
    <property type="molecule type" value="Genomic_DNA"/>
</dbReference>
<evidence type="ECO:0000313" key="2">
    <source>
        <dbReference type="EMBL" id="CAG8961916.1"/>
    </source>
</evidence>
<name>A0A9N9L7X6_9HELO</name>
<organism evidence="2 3">
    <name type="scientific">Hymenoscyphus fraxineus</name>
    <dbReference type="NCBI Taxonomy" id="746836"/>
    <lineage>
        <taxon>Eukaryota</taxon>
        <taxon>Fungi</taxon>
        <taxon>Dikarya</taxon>
        <taxon>Ascomycota</taxon>
        <taxon>Pezizomycotina</taxon>
        <taxon>Leotiomycetes</taxon>
        <taxon>Helotiales</taxon>
        <taxon>Helotiaceae</taxon>
        <taxon>Hymenoscyphus</taxon>
    </lineage>
</organism>
<sequence>MGLFSKKKHGQKDLTSSPGRMSPSHSMEPSSSVAISVAQSLPQTPEQNAGHLTFDNGVEDDDPKYYLKTRDTVLFSSRTTRTPTSHNKWKCQYCYRLPEEREATQNGIPRCTICERTMVTAENELDLCLIEDHFAKIKERAYKSEETWRCETPSCGNRDKNKKWVSQWGRKCSVCRNDVVMVKRAKRKLFPAGPGVVFLPGFF</sequence>
<dbReference type="AlphaFoldDB" id="A0A9N9L7X6"/>
<evidence type="ECO:0000256" key="1">
    <source>
        <dbReference type="SAM" id="MobiDB-lite"/>
    </source>
</evidence>
<reference evidence="2" key="1">
    <citation type="submission" date="2021-07" db="EMBL/GenBank/DDBJ databases">
        <authorList>
            <person name="Durling M."/>
        </authorList>
    </citation>
    <scope>NUCLEOTIDE SEQUENCE</scope>
</reference>
<dbReference type="Proteomes" id="UP000696280">
    <property type="component" value="Unassembled WGS sequence"/>
</dbReference>
<gene>
    <name evidence="2" type="ORF">HYFRA_00013716</name>
</gene>
<protein>
    <submittedName>
        <fullName evidence="2">Uncharacterized protein</fullName>
    </submittedName>
</protein>
<feature type="compositionally biased region" description="Basic residues" evidence="1">
    <location>
        <begin position="1"/>
        <end position="10"/>
    </location>
</feature>
<keyword evidence="3" id="KW-1185">Reference proteome</keyword>
<feature type="compositionally biased region" description="Polar residues" evidence="1">
    <location>
        <begin position="33"/>
        <end position="47"/>
    </location>
</feature>
<accession>A0A9N9L7X6</accession>
<feature type="compositionally biased region" description="Low complexity" evidence="1">
    <location>
        <begin position="21"/>
        <end position="32"/>
    </location>
</feature>
<evidence type="ECO:0000313" key="3">
    <source>
        <dbReference type="Proteomes" id="UP000696280"/>
    </source>
</evidence>